<evidence type="ECO:0000313" key="10">
    <source>
        <dbReference type="Proteomes" id="UP000239899"/>
    </source>
</evidence>
<dbReference type="InterPro" id="IPR036398">
    <property type="entry name" value="CA_dom_sf"/>
</dbReference>
<keyword evidence="7" id="KW-0472">Membrane</keyword>
<dbReference type="PANTHER" id="PTHR18952">
    <property type="entry name" value="CARBONIC ANHYDRASE"/>
    <property type="match status" value="1"/>
</dbReference>
<evidence type="ECO:0000256" key="7">
    <source>
        <dbReference type="SAM" id="Phobius"/>
    </source>
</evidence>
<name>A0A2P6TPD4_CHLSO</name>
<comment type="catalytic activity">
    <reaction evidence="6">
        <text>hydrogencarbonate + H(+) = CO2 + H2O</text>
        <dbReference type="Rhea" id="RHEA:10748"/>
        <dbReference type="ChEBI" id="CHEBI:15377"/>
        <dbReference type="ChEBI" id="CHEBI:15378"/>
        <dbReference type="ChEBI" id="CHEBI:16526"/>
        <dbReference type="ChEBI" id="CHEBI:17544"/>
        <dbReference type="EC" id="4.2.1.1"/>
    </reaction>
</comment>
<accession>A0A2P6TPD4</accession>
<organism evidence="9 10">
    <name type="scientific">Chlorella sorokiniana</name>
    <name type="common">Freshwater green alga</name>
    <dbReference type="NCBI Taxonomy" id="3076"/>
    <lineage>
        <taxon>Eukaryota</taxon>
        <taxon>Viridiplantae</taxon>
        <taxon>Chlorophyta</taxon>
        <taxon>core chlorophytes</taxon>
        <taxon>Trebouxiophyceae</taxon>
        <taxon>Chlorellales</taxon>
        <taxon>Chlorellaceae</taxon>
        <taxon>Chlorella clade</taxon>
        <taxon>Chlorella</taxon>
    </lineage>
</organism>
<dbReference type="EMBL" id="LHPG02000009">
    <property type="protein sequence ID" value="PRW55896.1"/>
    <property type="molecule type" value="Genomic_DNA"/>
</dbReference>
<dbReference type="STRING" id="3076.A0A2P6TPD4"/>
<dbReference type="CDD" id="cd03124">
    <property type="entry name" value="alpha_CA_prokaryotic_like"/>
    <property type="match status" value="1"/>
</dbReference>
<dbReference type="Proteomes" id="UP000239899">
    <property type="component" value="Unassembled WGS sequence"/>
</dbReference>
<evidence type="ECO:0000256" key="1">
    <source>
        <dbReference type="ARBA" id="ARBA00010718"/>
    </source>
</evidence>
<evidence type="ECO:0000256" key="5">
    <source>
        <dbReference type="ARBA" id="ARBA00023239"/>
    </source>
</evidence>
<dbReference type="EC" id="4.2.1.1" evidence="2"/>
<dbReference type="PROSITE" id="PS51144">
    <property type="entry name" value="ALPHA_CA_2"/>
    <property type="match status" value="1"/>
</dbReference>
<gene>
    <name evidence="9" type="ORF">C2E21_4874</name>
</gene>
<evidence type="ECO:0000256" key="3">
    <source>
        <dbReference type="ARBA" id="ARBA00022723"/>
    </source>
</evidence>
<keyword evidence="10" id="KW-1185">Reference proteome</keyword>
<comment type="similarity">
    <text evidence="1">Belongs to the alpha-carbonic anhydrase family.</text>
</comment>
<proteinExistence type="inferred from homology"/>
<dbReference type="AlphaFoldDB" id="A0A2P6TPD4"/>
<dbReference type="GO" id="GO:0004089">
    <property type="term" value="F:carbonate dehydratase activity"/>
    <property type="evidence" value="ECO:0007669"/>
    <property type="project" value="UniProtKB-EC"/>
</dbReference>
<keyword evidence="4" id="KW-0862">Zinc</keyword>
<evidence type="ECO:0000256" key="4">
    <source>
        <dbReference type="ARBA" id="ARBA00022833"/>
    </source>
</evidence>
<dbReference type="InterPro" id="IPR001148">
    <property type="entry name" value="CA_dom"/>
</dbReference>
<dbReference type="GO" id="GO:0008270">
    <property type="term" value="F:zinc ion binding"/>
    <property type="evidence" value="ECO:0007669"/>
    <property type="project" value="InterPro"/>
</dbReference>
<sequence>MAPDPAMLQRQSFLSRVSQRVGQELTEPPVQPSPVGPGRIVRVSAIDVAGREVELGERTSMTYATADEYPVKRTGNTFTACGHVITRMCAVSSTLPGWPAAGKRNRTYTDAVYAVFGRWGFHAIGWIQHLNLFWWASVIGALMSFIYSIIAFGISVGNASPPQGSLIEIQDTLKSPKGSCKEGTKDVRAGTEMSTMRCAVRCAAGAGQQGQQQAPTPQVARPVPLSLISSRRQLVQAGLTAAGCLCCPPLAAWADEEAAAAAPVAAPAAAPPAPAPAAVAAPPPAPVPALAAPPPPQPWGYSCLTGPNTWGGTCATQGFQSPIAINYDERFPPAGDPGLDILYPRFPRYIKDGVTVKNTGHGTMQVSMPEGVDYYLRGQRHRLLQFHFHTPSEHTLDGRHLAMELHLVHKNLETGNLAVLGVFIEAGEGWMPHPVIAEAMRSAPRAAGVETPLQRAISLRTLLPNAREADGRRPYVNYSGSLTTPPCSTGVDWYVFLDPLQVEAEQIVDFMYYAGSGARPGVNARPPQPIGDRQLKYFAA</sequence>
<dbReference type="OrthoDB" id="429145at2759"/>
<evidence type="ECO:0000259" key="8">
    <source>
        <dbReference type="PROSITE" id="PS51144"/>
    </source>
</evidence>
<keyword evidence="7" id="KW-0812">Transmembrane</keyword>
<feature type="domain" description="Alpha-carbonic anhydrase" evidence="8">
    <location>
        <begin position="297"/>
        <end position="539"/>
    </location>
</feature>
<keyword evidence="5" id="KW-0456">Lyase</keyword>
<protein>
    <recommendedName>
        <fullName evidence="2">carbonic anhydrase</fullName>
        <ecNumber evidence="2">4.2.1.1</ecNumber>
    </recommendedName>
</protein>
<dbReference type="InterPro" id="IPR023561">
    <property type="entry name" value="Carbonic_anhydrase_a-class"/>
</dbReference>
<evidence type="ECO:0000256" key="6">
    <source>
        <dbReference type="ARBA" id="ARBA00048348"/>
    </source>
</evidence>
<feature type="transmembrane region" description="Helical" evidence="7">
    <location>
        <begin position="132"/>
        <end position="154"/>
    </location>
</feature>
<evidence type="ECO:0000313" key="9">
    <source>
        <dbReference type="EMBL" id="PRW55896.1"/>
    </source>
</evidence>
<dbReference type="Gene3D" id="3.10.200.10">
    <property type="entry name" value="Alpha carbonic anhydrase"/>
    <property type="match status" value="1"/>
</dbReference>
<dbReference type="SMART" id="SM01057">
    <property type="entry name" value="Carb_anhydrase"/>
    <property type="match status" value="1"/>
</dbReference>
<comment type="caution">
    <text evidence="9">The sequence shown here is derived from an EMBL/GenBank/DDBJ whole genome shotgun (WGS) entry which is preliminary data.</text>
</comment>
<evidence type="ECO:0000256" key="2">
    <source>
        <dbReference type="ARBA" id="ARBA00012925"/>
    </source>
</evidence>
<keyword evidence="7" id="KW-1133">Transmembrane helix</keyword>
<reference evidence="9 10" key="1">
    <citation type="journal article" date="2018" name="Plant J.">
        <title>Genome sequences of Chlorella sorokiniana UTEX 1602 and Micractinium conductrix SAG 241.80: implications to maltose excretion by a green alga.</title>
        <authorList>
            <person name="Arriola M.B."/>
            <person name="Velmurugan N."/>
            <person name="Zhang Y."/>
            <person name="Plunkett M.H."/>
            <person name="Hondzo H."/>
            <person name="Barney B.M."/>
        </authorList>
    </citation>
    <scope>NUCLEOTIDE SEQUENCE [LARGE SCALE GENOMIC DNA]</scope>
    <source>
        <strain evidence="10">UTEX 1602</strain>
    </source>
</reference>
<dbReference type="Pfam" id="PF00194">
    <property type="entry name" value="Carb_anhydrase"/>
    <property type="match status" value="1"/>
</dbReference>
<dbReference type="InterPro" id="IPR041891">
    <property type="entry name" value="Alpha_CA_prokaryot-like"/>
</dbReference>
<dbReference type="PANTHER" id="PTHR18952:SF265">
    <property type="entry name" value="CARBONIC ANHYDRASE"/>
    <property type="match status" value="1"/>
</dbReference>
<dbReference type="SUPFAM" id="SSF51069">
    <property type="entry name" value="Carbonic anhydrase"/>
    <property type="match status" value="1"/>
</dbReference>
<keyword evidence="3" id="KW-0479">Metal-binding</keyword>